<feature type="domain" description="LamG-like jellyroll fold" evidence="4">
    <location>
        <begin position="123"/>
        <end position="273"/>
    </location>
</feature>
<gene>
    <name evidence="5" type="ORF">FGL98_22265</name>
</gene>
<evidence type="ECO:0000313" key="6">
    <source>
        <dbReference type="Proteomes" id="UP000320244"/>
    </source>
</evidence>
<dbReference type="Gene3D" id="2.60.120.200">
    <property type="match status" value="2"/>
</dbReference>
<keyword evidence="1" id="KW-0732">Signal</keyword>
<evidence type="ECO:0000256" key="2">
    <source>
        <dbReference type="ARBA" id="ARBA00023157"/>
    </source>
</evidence>
<proteinExistence type="predicted"/>
<dbReference type="InterPro" id="IPR013320">
    <property type="entry name" value="ConA-like_dom_sf"/>
</dbReference>
<name>A0A563DSB3_9MICO</name>
<dbReference type="Pfam" id="PF13385">
    <property type="entry name" value="Laminin_G_3"/>
    <property type="match status" value="1"/>
</dbReference>
<evidence type="ECO:0000256" key="1">
    <source>
        <dbReference type="ARBA" id="ARBA00022729"/>
    </source>
</evidence>
<dbReference type="InterPro" id="IPR006558">
    <property type="entry name" value="LamG-like"/>
</dbReference>
<dbReference type="SUPFAM" id="SSF49899">
    <property type="entry name" value="Concanavalin A-like lectins/glucanases"/>
    <property type="match status" value="2"/>
</dbReference>
<evidence type="ECO:0000313" key="5">
    <source>
        <dbReference type="EMBL" id="TWP33125.1"/>
    </source>
</evidence>
<dbReference type="OrthoDB" id="463714at2"/>
<organism evidence="5 6">
    <name type="scientific">Leekyejoonella antrihumi</name>
    <dbReference type="NCBI Taxonomy" id="1660198"/>
    <lineage>
        <taxon>Bacteria</taxon>
        <taxon>Bacillati</taxon>
        <taxon>Actinomycetota</taxon>
        <taxon>Actinomycetes</taxon>
        <taxon>Micrococcales</taxon>
        <taxon>Dermacoccaceae</taxon>
        <taxon>Leekyejoonella</taxon>
    </lineage>
</organism>
<feature type="compositionally biased region" description="Basic and acidic residues" evidence="3">
    <location>
        <begin position="16"/>
        <end position="43"/>
    </location>
</feature>
<evidence type="ECO:0000256" key="3">
    <source>
        <dbReference type="SAM" id="MobiDB-lite"/>
    </source>
</evidence>
<dbReference type="SMART" id="SM00560">
    <property type="entry name" value="LamGL"/>
    <property type="match status" value="1"/>
</dbReference>
<feature type="region of interest" description="Disordered" evidence="3">
    <location>
        <begin position="1"/>
        <end position="64"/>
    </location>
</feature>
<keyword evidence="2" id="KW-1015">Disulfide bond</keyword>
<dbReference type="Proteomes" id="UP000320244">
    <property type="component" value="Unassembled WGS sequence"/>
</dbReference>
<reference evidence="5 6" key="1">
    <citation type="submission" date="2019-05" db="EMBL/GenBank/DDBJ databases">
        <authorList>
            <person name="Lee S.D."/>
        </authorList>
    </citation>
    <scope>NUCLEOTIDE SEQUENCE [LARGE SCALE GENOMIC DNA]</scope>
    <source>
        <strain evidence="5 6">C5-26</strain>
    </source>
</reference>
<comment type="caution">
    <text evidence="5">The sequence shown here is derived from an EMBL/GenBank/DDBJ whole genome shotgun (WGS) entry which is preliminary data.</text>
</comment>
<reference evidence="5 6" key="2">
    <citation type="submission" date="2019-08" db="EMBL/GenBank/DDBJ databases">
        <title>Jejuicoccus antrihumi gen. nov., sp. nov., a new member of the family Dermacoccaceae isolated from a cave.</title>
        <authorList>
            <person name="Schumann P."/>
            <person name="Kim I.S."/>
        </authorList>
    </citation>
    <scope>NUCLEOTIDE SEQUENCE [LARGE SCALE GENOMIC DNA]</scope>
    <source>
        <strain evidence="5 6">C5-26</strain>
    </source>
</reference>
<keyword evidence="6" id="KW-1185">Reference proteome</keyword>
<dbReference type="AlphaFoldDB" id="A0A563DSB3"/>
<dbReference type="EMBL" id="VCQV01000048">
    <property type="protein sequence ID" value="TWP33125.1"/>
    <property type="molecule type" value="Genomic_DNA"/>
</dbReference>
<sequence>MGQGADRRRGGHHGHYRPDPDRPRPGDRLVPDRRRGHLGDQRRGRGLPVRVADPEPGQPAVVGRRGLRGRLGDQRDYGLSGGTTPLLGGWHHLAASYRTAFALQLAGADYADCGNDPSLDCGTTLSIESWFTPDRNSVVQTLVSKPGNYELGINYTGKVLVTVPTTLDSAGTVTLQSNQPIPAGAPCYAVATVATGSNTPPATDEHATPSYYLRVRLYVNGQPAGSFDENYPDPISIATSSNRLNLGRSTAGAAYFTGLLSDIRLWNTELSAAVVAGTWANHLVPDANGLISAWRWSQSQGKYAYDENNLNNAVLTSNQLWRLYAPASVLTLTVDGMPQSVTSVIRPEDIGGYGIEQFTVAANQAGVNTLVNPFSGQLNEVRIWGEARTSEQIREDMYRELTGAETGLAGYWPFDAGSGAIAADATGHGNDGNLFPASLLPAWVPSRAPISNEAKEVYNVLGGLITDFTTRIEGIPSVVEYADTRRDAYGALYSVMKRCYSAGIDHTVSLLPGFTVGDLDTTYAGQVQTAPSLVGFIEGAPPIPSENQTNPWWNDVNYLNTYADNTQVTVTQAQSATQVFTGSENTGSSISIEGKVGLYLSTSAGVSVGIGEEVDWEVATAEGKLGYAGDTSTNHSSETELSFGYGKHTSTTDAISAGGEWERADHLLNPQVGRRYVPENLGYAVVKSMTADLYLVSLRGSNAVVKMTLVPDTSIGIDVNVINFPIDPHYTKNGTLDGMVGFTPDPDFPYADVQPASYFQPIQAYNLKRRIERQDKQLEAYYQQFDTSGLSHGIPLGAQIDAAAMDTGFGTFRDQILPANPSYDWKQALAKRSLVNTYVWTAGGGLHTEQSELVDTYTESYSGLSGWDMSNGLSFELAAAAVVGLYGEFDALFASSVEVMSVRDKDSESSFGLDVDFDPDRYLKRPVLGADGQPTGYTEDDAPGKVTGYRFMSFFLPPSEDNFSTFNQTVIDQNWLANSADPAAAALRTATVQTNGAWRVLHRVTYVSRVPPPLQPTTTDTTAPPVVPPANLASNVVITRLVEQQIGTALPSTAQIGAAVTATLGTSPQDPGLLAGQLSWWVTFLTAAQVQRSDAHDTLTSLRTDLLAYMVNKYTSQTATTSGAELVRLRAT</sequence>
<protein>
    <submittedName>
        <fullName evidence="5">LamG domain-containing protein</fullName>
    </submittedName>
</protein>
<accession>A0A563DSB3</accession>
<evidence type="ECO:0000259" key="4">
    <source>
        <dbReference type="SMART" id="SM00560"/>
    </source>
</evidence>